<dbReference type="EMBL" id="UYRR01026813">
    <property type="protein sequence ID" value="VDK36915.1"/>
    <property type="molecule type" value="Genomic_DNA"/>
</dbReference>
<organism evidence="4">
    <name type="scientific">Anisakis simplex</name>
    <name type="common">Herring worm</name>
    <dbReference type="NCBI Taxonomy" id="6269"/>
    <lineage>
        <taxon>Eukaryota</taxon>
        <taxon>Metazoa</taxon>
        <taxon>Ecdysozoa</taxon>
        <taxon>Nematoda</taxon>
        <taxon>Chromadorea</taxon>
        <taxon>Rhabditida</taxon>
        <taxon>Spirurina</taxon>
        <taxon>Ascaridomorpha</taxon>
        <taxon>Ascaridoidea</taxon>
        <taxon>Anisakidae</taxon>
        <taxon>Anisakis</taxon>
        <taxon>Anisakis simplex complex</taxon>
    </lineage>
</organism>
<evidence type="ECO:0000256" key="1">
    <source>
        <dbReference type="SAM" id="MobiDB-lite"/>
    </source>
</evidence>
<evidence type="ECO:0000313" key="3">
    <source>
        <dbReference type="Proteomes" id="UP000267096"/>
    </source>
</evidence>
<proteinExistence type="predicted"/>
<dbReference type="Proteomes" id="UP000267096">
    <property type="component" value="Unassembled WGS sequence"/>
</dbReference>
<feature type="region of interest" description="Disordered" evidence="1">
    <location>
        <begin position="18"/>
        <end position="115"/>
    </location>
</feature>
<feature type="compositionally biased region" description="Low complexity" evidence="1">
    <location>
        <begin position="83"/>
        <end position="92"/>
    </location>
</feature>
<protein>
    <submittedName>
        <fullName evidence="2 4">Uncharacterized protein</fullName>
    </submittedName>
</protein>
<reference evidence="2 3" key="2">
    <citation type="submission" date="2018-11" db="EMBL/GenBank/DDBJ databases">
        <authorList>
            <consortium name="Pathogen Informatics"/>
        </authorList>
    </citation>
    <scope>NUCLEOTIDE SEQUENCE [LARGE SCALE GENOMIC DNA]</scope>
</reference>
<reference evidence="4" key="1">
    <citation type="submission" date="2017-02" db="UniProtKB">
        <authorList>
            <consortium name="WormBaseParasite"/>
        </authorList>
    </citation>
    <scope>IDENTIFICATION</scope>
</reference>
<dbReference type="AlphaFoldDB" id="A0A0M3JNY4"/>
<sequence>MDSRVGAIIADVLYEIQKGTADERRERHSKNLAFESKENLKNEPASDYVDSCKSLKQQLSSASSSSRNNGSNSDSEKATNNNSSEKASSSEQQSRKRSASDAETNDALSEGLFLM</sequence>
<evidence type="ECO:0000313" key="4">
    <source>
        <dbReference type="WBParaSite" id="ASIM_0000937601-mRNA-1"/>
    </source>
</evidence>
<dbReference type="WBParaSite" id="ASIM_0000937601-mRNA-1">
    <property type="protein sequence ID" value="ASIM_0000937601-mRNA-1"/>
    <property type="gene ID" value="ASIM_0000937601"/>
</dbReference>
<gene>
    <name evidence="2" type="ORF">ASIM_LOCUS9119</name>
</gene>
<keyword evidence="3" id="KW-1185">Reference proteome</keyword>
<accession>A0A0M3JNY4</accession>
<evidence type="ECO:0000313" key="2">
    <source>
        <dbReference type="EMBL" id="VDK36915.1"/>
    </source>
</evidence>
<name>A0A0M3JNY4_ANISI</name>
<feature type="compositionally biased region" description="Low complexity" evidence="1">
    <location>
        <begin position="60"/>
        <end position="73"/>
    </location>
</feature>